<dbReference type="Proteomes" id="UP000799424">
    <property type="component" value="Unassembled WGS sequence"/>
</dbReference>
<dbReference type="EMBL" id="MU006247">
    <property type="protein sequence ID" value="KAF2818982.1"/>
    <property type="molecule type" value="Genomic_DNA"/>
</dbReference>
<evidence type="ECO:0000313" key="2">
    <source>
        <dbReference type="Proteomes" id="UP000799424"/>
    </source>
</evidence>
<dbReference type="AlphaFoldDB" id="A0A6A6ZCZ7"/>
<dbReference type="OrthoDB" id="3746122at2759"/>
<name>A0A6A6ZCZ7_9PLEO</name>
<organism evidence="1 2">
    <name type="scientific">Ophiobolus disseminans</name>
    <dbReference type="NCBI Taxonomy" id="1469910"/>
    <lineage>
        <taxon>Eukaryota</taxon>
        <taxon>Fungi</taxon>
        <taxon>Dikarya</taxon>
        <taxon>Ascomycota</taxon>
        <taxon>Pezizomycotina</taxon>
        <taxon>Dothideomycetes</taxon>
        <taxon>Pleosporomycetidae</taxon>
        <taxon>Pleosporales</taxon>
        <taxon>Pleosporineae</taxon>
        <taxon>Phaeosphaeriaceae</taxon>
        <taxon>Ophiobolus</taxon>
    </lineage>
</organism>
<sequence length="338" mass="37884">MSLQVACSGMLRVAVEKLEIVRGNDGIHAQLERLGLQTYNEAREGVTTRAIFKYQPVIRLYKLEAPSLFGILERDGLDRDGPMLFDEELDVLLQKYGPLIRPRPGEASREYLREAQAGTLYETDLVYPCDTAMLFKQNPWNWSPMTDALRVLGTRSISTTATPKKTLLASGTNTLSQRHGSFDDCFDEEDSATGSETEGSVIGTTTRRRAFREITSSQNSFTKVELRLYRKLTVTLPGGYGPVHPYGPMFLTPDCTTAQSCFKRICDKIKTDCSFMVFQLPEDMEGVIGGVRVDRGSSDAETTFQHVLEIFCRAKKFPGEPQYRSVEVEVGLDMPEDD</sequence>
<accession>A0A6A6ZCZ7</accession>
<gene>
    <name evidence="1" type="ORF">CC86DRAFT_413360</name>
</gene>
<evidence type="ECO:0000313" key="1">
    <source>
        <dbReference type="EMBL" id="KAF2818982.1"/>
    </source>
</evidence>
<keyword evidence="2" id="KW-1185">Reference proteome</keyword>
<reference evidence="1" key="1">
    <citation type="journal article" date="2020" name="Stud. Mycol.">
        <title>101 Dothideomycetes genomes: a test case for predicting lifestyles and emergence of pathogens.</title>
        <authorList>
            <person name="Haridas S."/>
            <person name="Albert R."/>
            <person name="Binder M."/>
            <person name="Bloem J."/>
            <person name="Labutti K."/>
            <person name="Salamov A."/>
            <person name="Andreopoulos B."/>
            <person name="Baker S."/>
            <person name="Barry K."/>
            <person name="Bills G."/>
            <person name="Bluhm B."/>
            <person name="Cannon C."/>
            <person name="Castanera R."/>
            <person name="Culley D."/>
            <person name="Daum C."/>
            <person name="Ezra D."/>
            <person name="Gonzalez J."/>
            <person name="Henrissat B."/>
            <person name="Kuo A."/>
            <person name="Liang C."/>
            <person name="Lipzen A."/>
            <person name="Lutzoni F."/>
            <person name="Magnuson J."/>
            <person name="Mondo S."/>
            <person name="Nolan M."/>
            <person name="Ohm R."/>
            <person name="Pangilinan J."/>
            <person name="Park H.-J."/>
            <person name="Ramirez L."/>
            <person name="Alfaro M."/>
            <person name="Sun H."/>
            <person name="Tritt A."/>
            <person name="Yoshinaga Y."/>
            <person name="Zwiers L.-H."/>
            <person name="Turgeon B."/>
            <person name="Goodwin S."/>
            <person name="Spatafora J."/>
            <person name="Crous P."/>
            <person name="Grigoriev I."/>
        </authorList>
    </citation>
    <scope>NUCLEOTIDE SEQUENCE</scope>
    <source>
        <strain evidence="1">CBS 113818</strain>
    </source>
</reference>
<protein>
    <submittedName>
        <fullName evidence="1">Uncharacterized protein</fullName>
    </submittedName>
</protein>
<proteinExistence type="predicted"/>